<evidence type="ECO:0000256" key="6">
    <source>
        <dbReference type="SAM" id="Phobius"/>
    </source>
</evidence>
<dbReference type="Proteomes" id="UP000286482">
    <property type="component" value="Unassembled WGS sequence"/>
</dbReference>
<dbReference type="OrthoDB" id="3296441at2"/>
<keyword evidence="3 6" id="KW-0812">Transmembrane</keyword>
<protein>
    <submittedName>
        <fullName evidence="7">YitT family protein</fullName>
    </submittedName>
</protein>
<dbReference type="Pfam" id="PF02588">
    <property type="entry name" value="YitT_membrane"/>
    <property type="match status" value="1"/>
</dbReference>
<reference evidence="7 8" key="1">
    <citation type="submission" date="2018-09" db="EMBL/GenBank/DDBJ databases">
        <authorList>
            <person name="Wang Z."/>
        </authorList>
    </citation>
    <scope>NUCLEOTIDE SEQUENCE [LARGE SCALE GENOMIC DNA]</scope>
    <source>
        <strain evidence="7 8">ALS 81</strain>
    </source>
</reference>
<feature type="transmembrane region" description="Helical" evidence="6">
    <location>
        <begin position="87"/>
        <end position="105"/>
    </location>
</feature>
<organism evidence="7 8">
    <name type="scientific">Alginatibacterium sediminis</name>
    <dbReference type="NCBI Taxonomy" id="2164068"/>
    <lineage>
        <taxon>Bacteria</taxon>
        <taxon>Pseudomonadati</taxon>
        <taxon>Pseudomonadota</taxon>
        <taxon>Gammaproteobacteria</taxon>
        <taxon>Alteromonadales</taxon>
        <taxon>Alteromonadaceae</taxon>
        <taxon>Alginatibacterium</taxon>
    </lineage>
</organism>
<dbReference type="PANTHER" id="PTHR33545">
    <property type="entry name" value="UPF0750 MEMBRANE PROTEIN YITT-RELATED"/>
    <property type="match status" value="1"/>
</dbReference>
<feature type="transmembrane region" description="Helical" evidence="6">
    <location>
        <begin position="20"/>
        <end position="45"/>
    </location>
</feature>
<keyword evidence="8" id="KW-1185">Reference proteome</keyword>
<evidence type="ECO:0000313" key="8">
    <source>
        <dbReference type="Proteomes" id="UP000286482"/>
    </source>
</evidence>
<accession>A0A420E998</accession>
<evidence type="ECO:0000313" key="7">
    <source>
        <dbReference type="EMBL" id="RKF15967.1"/>
    </source>
</evidence>
<dbReference type="EMBL" id="RAQO01000008">
    <property type="protein sequence ID" value="RKF15967.1"/>
    <property type="molecule type" value="Genomic_DNA"/>
</dbReference>
<keyword evidence="5 6" id="KW-0472">Membrane</keyword>
<dbReference type="GO" id="GO:0005886">
    <property type="term" value="C:plasma membrane"/>
    <property type="evidence" value="ECO:0007669"/>
    <property type="project" value="UniProtKB-SubCell"/>
</dbReference>
<proteinExistence type="predicted"/>
<evidence type="ECO:0000256" key="5">
    <source>
        <dbReference type="ARBA" id="ARBA00023136"/>
    </source>
</evidence>
<sequence length="180" mass="19631">MVALGLHFFKETGLITGGTAGLALLLAKLTSFSFGQLFFAINLPFFVLAQIRMGSNFTLRTFICVSLVSLSTDYMGRVLAFEFIDPIFSAGMGGFLIGTGMLILIRHHSSLGGVNILALYLQDRFNLRAGNVQMALDLLILTASFFIVSWEILLLSIFGAITLNVVIAFNHKKGRYNAVA</sequence>
<evidence type="ECO:0000256" key="1">
    <source>
        <dbReference type="ARBA" id="ARBA00004651"/>
    </source>
</evidence>
<dbReference type="InterPro" id="IPR051461">
    <property type="entry name" value="UPF0750_membrane"/>
</dbReference>
<dbReference type="InterPro" id="IPR003740">
    <property type="entry name" value="YitT"/>
</dbReference>
<evidence type="ECO:0000256" key="3">
    <source>
        <dbReference type="ARBA" id="ARBA00022692"/>
    </source>
</evidence>
<comment type="subcellular location">
    <subcellularLocation>
        <location evidence="1">Cell membrane</location>
        <topology evidence="1">Multi-pass membrane protein</topology>
    </subcellularLocation>
</comment>
<evidence type="ECO:0000256" key="2">
    <source>
        <dbReference type="ARBA" id="ARBA00022475"/>
    </source>
</evidence>
<comment type="caution">
    <text evidence="7">The sequence shown here is derived from an EMBL/GenBank/DDBJ whole genome shotgun (WGS) entry which is preliminary data.</text>
</comment>
<keyword evidence="4 6" id="KW-1133">Transmembrane helix</keyword>
<keyword evidence="2" id="KW-1003">Cell membrane</keyword>
<feature type="transmembrane region" description="Helical" evidence="6">
    <location>
        <begin position="152"/>
        <end position="169"/>
    </location>
</feature>
<gene>
    <name evidence="7" type="ORF">DBZ36_16315</name>
</gene>
<evidence type="ECO:0000256" key="4">
    <source>
        <dbReference type="ARBA" id="ARBA00022989"/>
    </source>
</evidence>
<name>A0A420E998_9ALTE</name>
<dbReference type="AlphaFoldDB" id="A0A420E998"/>
<dbReference type="PANTHER" id="PTHR33545:SF5">
    <property type="entry name" value="UPF0750 MEMBRANE PROTEIN YITT"/>
    <property type="match status" value="1"/>
</dbReference>